<accession>A0A1X0RNM4</accession>
<dbReference type="EMBL" id="KV921520">
    <property type="protein sequence ID" value="ORE13645.1"/>
    <property type="molecule type" value="Genomic_DNA"/>
</dbReference>
<dbReference type="AlphaFoldDB" id="A0A1X0RNM4"/>
<dbReference type="Proteomes" id="UP000242381">
    <property type="component" value="Unassembled WGS sequence"/>
</dbReference>
<proteinExistence type="predicted"/>
<sequence>MAQLMHTPTVRLLLRVLQAALVFDGFYGCLVLCSDAIPRTMDTTILLLRTVDQIDTEKLTRIQAIVAIHGLIQKLRRAAIREDVNEVDPCIRFIKPFLFGLFDNPNHGNYLCQTTTRVLEAKKNITNTSVQYPDLCITKSLGHK</sequence>
<evidence type="ECO:0000313" key="2">
    <source>
        <dbReference type="Proteomes" id="UP000242381"/>
    </source>
</evidence>
<reference evidence="1 2" key="1">
    <citation type="journal article" date="2016" name="Proc. Natl. Acad. Sci. U.S.A.">
        <title>Lipid metabolic changes in an early divergent fungus govern the establishment of a mutualistic symbiosis with endobacteria.</title>
        <authorList>
            <person name="Lastovetsky O.A."/>
            <person name="Gaspar M.L."/>
            <person name="Mondo S.J."/>
            <person name="LaButti K.M."/>
            <person name="Sandor L."/>
            <person name="Grigoriev I.V."/>
            <person name="Henry S.A."/>
            <person name="Pawlowska T.E."/>
        </authorList>
    </citation>
    <scope>NUCLEOTIDE SEQUENCE [LARGE SCALE GENOMIC DNA]</scope>
    <source>
        <strain evidence="1 2">ATCC 11559</strain>
    </source>
</reference>
<evidence type="ECO:0000313" key="1">
    <source>
        <dbReference type="EMBL" id="ORE13645.1"/>
    </source>
</evidence>
<organism evidence="1 2">
    <name type="scientific">Rhizopus microsporus</name>
    <dbReference type="NCBI Taxonomy" id="58291"/>
    <lineage>
        <taxon>Eukaryota</taxon>
        <taxon>Fungi</taxon>
        <taxon>Fungi incertae sedis</taxon>
        <taxon>Mucoromycota</taxon>
        <taxon>Mucoromycotina</taxon>
        <taxon>Mucoromycetes</taxon>
        <taxon>Mucorales</taxon>
        <taxon>Mucorineae</taxon>
        <taxon>Rhizopodaceae</taxon>
        <taxon>Rhizopus</taxon>
    </lineage>
</organism>
<protein>
    <submittedName>
        <fullName evidence="1">Uncharacterized protein</fullName>
    </submittedName>
</protein>
<name>A0A1X0RNM4_RHIZD</name>
<gene>
    <name evidence="1" type="ORF">BCV71DRAFT_239092</name>
</gene>